<dbReference type="HOGENOM" id="CLU_044876_0_0_1"/>
<evidence type="ECO:0000313" key="6">
    <source>
        <dbReference type="Proteomes" id="UP000014074"/>
    </source>
</evidence>
<protein>
    <submittedName>
        <fullName evidence="5">Putative-like family protein</fullName>
    </submittedName>
</protein>
<keyword evidence="3" id="KW-0560">Oxidoreductase</keyword>
<dbReference type="Gene3D" id="3.90.25.10">
    <property type="entry name" value="UDP-galactose 4-epimerase, domain 1"/>
    <property type="match status" value="1"/>
</dbReference>
<evidence type="ECO:0000313" key="5">
    <source>
        <dbReference type="EMBL" id="EOO01025.1"/>
    </source>
</evidence>
<dbReference type="PANTHER" id="PTHR47706">
    <property type="entry name" value="NMRA-LIKE FAMILY PROTEIN"/>
    <property type="match status" value="1"/>
</dbReference>
<dbReference type="EMBL" id="KB933057">
    <property type="protein sequence ID" value="EOO01025.1"/>
    <property type="molecule type" value="Genomic_DNA"/>
</dbReference>
<evidence type="ECO:0000256" key="1">
    <source>
        <dbReference type="ARBA" id="ARBA00005725"/>
    </source>
</evidence>
<dbReference type="InterPro" id="IPR008030">
    <property type="entry name" value="NmrA-like"/>
</dbReference>
<keyword evidence="2" id="KW-0521">NADP</keyword>
<name>R8BP11_PHAM7</name>
<reference evidence="6" key="1">
    <citation type="journal article" date="2013" name="Genome Announc.">
        <title>Draft genome sequence of the ascomycete Phaeoacremonium aleophilum strain UCR-PA7, a causal agent of the esca disease complex in grapevines.</title>
        <authorList>
            <person name="Blanco-Ulate B."/>
            <person name="Rolshausen P."/>
            <person name="Cantu D."/>
        </authorList>
    </citation>
    <scope>NUCLEOTIDE SEQUENCE [LARGE SCALE GENOMIC DNA]</scope>
    <source>
        <strain evidence="6">UCR-PA7</strain>
    </source>
</reference>
<dbReference type="OrthoDB" id="419598at2759"/>
<evidence type="ECO:0000259" key="4">
    <source>
        <dbReference type="Pfam" id="PF05368"/>
    </source>
</evidence>
<evidence type="ECO:0000256" key="3">
    <source>
        <dbReference type="ARBA" id="ARBA00023002"/>
    </source>
</evidence>
<gene>
    <name evidence="5" type="ORF">UCRPA7_3488</name>
</gene>
<keyword evidence="6" id="KW-1185">Reference proteome</keyword>
<sequence>MATTDVGVPALQVDYTNVDSIREVLEKNAIDTVISCVNYEGDALSVAQLNLIKAATDSSTTKRFIPSTFGIAYPKSAIKELPMLADYFKAIDELKKSGLQWTVINNGCFLDYWGQPHIKTFLRPSPFGLDIANKEAAIPGDGNTPFSLTYTFDVARYVVALQDLDEWPEVSRFAGDIITWNEFLRLAEETTGSNFKVTYDSIEKLKKGEMTELPSQVPCYAFIPKPQFQWFISIFARWTADEEISHIPAEMNSRFPDISPLTVRQMLNVWRKE</sequence>
<dbReference type="AlphaFoldDB" id="R8BP11"/>
<accession>R8BP11</accession>
<dbReference type="PANTHER" id="PTHR47706:SF4">
    <property type="entry name" value="NMRA-LIKE DOMAIN-CONTAINING PROTEIN"/>
    <property type="match status" value="1"/>
</dbReference>
<dbReference type="RefSeq" id="XP_007914244.1">
    <property type="nucleotide sequence ID" value="XM_007916053.1"/>
</dbReference>
<dbReference type="Pfam" id="PF05368">
    <property type="entry name" value="NmrA"/>
    <property type="match status" value="1"/>
</dbReference>
<dbReference type="KEGG" id="tmn:UCRPA7_3488"/>
<dbReference type="Proteomes" id="UP000014074">
    <property type="component" value="Unassembled WGS sequence"/>
</dbReference>
<dbReference type="InterPro" id="IPR036291">
    <property type="entry name" value="NAD(P)-bd_dom_sf"/>
</dbReference>
<feature type="domain" description="NmrA-like" evidence="4">
    <location>
        <begin position="4"/>
        <end position="207"/>
    </location>
</feature>
<organism evidence="5 6">
    <name type="scientific">Phaeoacremonium minimum (strain UCR-PA7)</name>
    <name type="common">Esca disease fungus</name>
    <name type="synonym">Togninia minima</name>
    <dbReference type="NCBI Taxonomy" id="1286976"/>
    <lineage>
        <taxon>Eukaryota</taxon>
        <taxon>Fungi</taxon>
        <taxon>Dikarya</taxon>
        <taxon>Ascomycota</taxon>
        <taxon>Pezizomycotina</taxon>
        <taxon>Sordariomycetes</taxon>
        <taxon>Sordariomycetidae</taxon>
        <taxon>Togniniales</taxon>
        <taxon>Togniniaceae</taxon>
        <taxon>Phaeoacremonium</taxon>
    </lineage>
</organism>
<dbReference type="Gene3D" id="3.40.50.720">
    <property type="entry name" value="NAD(P)-binding Rossmann-like Domain"/>
    <property type="match status" value="1"/>
</dbReference>
<dbReference type="SUPFAM" id="SSF51735">
    <property type="entry name" value="NAD(P)-binding Rossmann-fold domains"/>
    <property type="match status" value="1"/>
</dbReference>
<dbReference type="GeneID" id="19323841"/>
<dbReference type="GO" id="GO:0016491">
    <property type="term" value="F:oxidoreductase activity"/>
    <property type="evidence" value="ECO:0007669"/>
    <property type="project" value="UniProtKB-KW"/>
</dbReference>
<dbReference type="eggNOG" id="ENOG502SH9W">
    <property type="taxonomic scope" value="Eukaryota"/>
</dbReference>
<proteinExistence type="inferred from homology"/>
<evidence type="ECO:0000256" key="2">
    <source>
        <dbReference type="ARBA" id="ARBA00022857"/>
    </source>
</evidence>
<comment type="similarity">
    <text evidence="1">Belongs to the NmrA-type oxidoreductase family. Isoflavone reductase subfamily.</text>
</comment>
<dbReference type="InterPro" id="IPR051609">
    <property type="entry name" value="NmrA/Isoflavone_reductase-like"/>
</dbReference>